<evidence type="ECO:0000256" key="1">
    <source>
        <dbReference type="SAM" id="Phobius"/>
    </source>
</evidence>
<keyword evidence="1" id="KW-0812">Transmembrane</keyword>
<evidence type="ECO:0000313" key="2">
    <source>
        <dbReference type="EMBL" id="AAG20314.1"/>
    </source>
</evidence>
<dbReference type="PANTHER" id="PTHR38138">
    <property type="entry name" value="VNG6441H"/>
    <property type="match status" value="1"/>
</dbReference>
<evidence type="ECO:0000313" key="3">
    <source>
        <dbReference type="Proteomes" id="UP000000554"/>
    </source>
</evidence>
<reference evidence="2 3" key="1">
    <citation type="journal article" date="2000" name="Proc. Natl. Acad. Sci. U.S.A.">
        <title>Genome sequence of Halobacterium species NRC-1.</title>
        <authorList>
            <person name="Ng W.V."/>
            <person name="Kennedy S.P."/>
            <person name="Mahairas G.G."/>
            <person name="Berquist B."/>
            <person name="Pan M."/>
            <person name="Shukla H.D."/>
            <person name="Lasky S.R."/>
            <person name="Baliga N.S."/>
            <person name="Thorsson V."/>
            <person name="Sbrogna J."/>
            <person name="Swartzell S."/>
            <person name="Weir D."/>
            <person name="Hall J."/>
            <person name="Dahl T.A."/>
            <person name="Welti R."/>
            <person name="Goo Y.A."/>
            <person name="Leithauser B."/>
            <person name="Keller K."/>
            <person name="Cruz R."/>
            <person name="Danson M.J."/>
            <person name="Hough D.W."/>
            <person name="Maddocks D.G."/>
            <person name="Jablonski P.E."/>
            <person name="Krebs M.P."/>
            <person name="Angevine C.M."/>
            <person name="Dale H."/>
            <person name="Isenbarger T.A."/>
            <person name="Peck R.F."/>
            <person name="Pohlschroder M."/>
            <person name="Spudich J.L."/>
            <person name="Jung K.W."/>
            <person name="Alam M."/>
            <person name="Freitas T."/>
            <person name="Hou S."/>
            <person name="Daniels C.J."/>
            <person name="Dennis P.P."/>
            <person name="Omer A.D."/>
            <person name="Ebhardt H."/>
            <person name="Lowe T.M."/>
            <person name="Liang P."/>
            <person name="Riley M."/>
            <person name="Hood L."/>
            <person name="DasSarma S."/>
        </authorList>
    </citation>
    <scope>NUCLEOTIDE SEQUENCE [LARGE SCALE GENOMIC DNA]</scope>
    <source>
        <strain evidence="3">ATCC 700922 / JCM 11081 / NRC-1</strain>
    </source>
</reference>
<feature type="transmembrane region" description="Helical" evidence="1">
    <location>
        <begin position="63"/>
        <end position="82"/>
    </location>
</feature>
<proteinExistence type="predicted"/>
<dbReference type="PaxDb" id="64091-VNG_2179H"/>
<name>Q9HNA7_HALSA</name>
<dbReference type="KEGG" id="hal:VNG_2179H"/>
<dbReference type="Proteomes" id="UP000000554">
    <property type="component" value="Chromosome"/>
</dbReference>
<dbReference type="HOGENOM" id="CLU_134202_0_0_2"/>
<dbReference type="PIR" id="F84368">
    <property type="entry name" value="F84368"/>
</dbReference>
<protein>
    <recommendedName>
        <fullName evidence="4">DUF1628 domain protein</fullName>
    </recommendedName>
</protein>
<evidence type="ECO:0008006" key="4">
    <source>
        <dbReference type="Google" id="ProtNLM"/>
    </source>
</evidence>
<dbReference type="InParanoid" id="Q9HNA7"/>
<keyword evidence="1" id="KW-1133">Transmembrane helix</keyword>
<dbReference type="EMBL" id="AE004437">
    <property type="protein sequence ID" value="AAG20314.1"/>
    <property type="molecule type" value="Genomic_DNA"/>
</dbReference>
<dbReference type="PATRIC" id="fig|64091.14.peg.1673"/>
<dbReference type="PANTHER" id="PTHR38138:SF1">
    <property type="entry name" value="ARCHAEAL TYPE IV PILIN N-TERMINAL DOMAIN-CONTAINING PROTEIN"/>
    <property type="match status" value="1"/>
</dbReference>
<accession>Q9HNA7</accession>
<keyword evidence="1" id="KW-0472">Membrane</keyword>
<organism evidence="2 3">
    <name type="scientific">Halobacterium salinarum (strain ATCC 700922 / JCM 11081 / NRC-1)</name>
    <name type="common">Halobacterium halobium</name>
    <dbReference type="NCBI Taxonomy" id="64091"/>
    <lineage>
        <taxon>Archaea</taxon>
        <taxon>Methanobacteriati</taxon>
        <taxon>Methanobacteriota</taxon>
        <taxon>Stenosarchaea group</taxon>
        <taxon>Halobacteria</taxon>
        <taxon>Halobacteriales</taxon>
        <taxon>Halobacteriaceae</taxon>
        <taxon>Halobacterium</taxon>
        <taxon>Halobacterium salinarum NRC-34001</taxon>
    </lineage>
</organism>
<keyword evidence="3" id="KW-1185">Reference proteome</keyword>
<sequence>MTLAVSVSGTPSCVGAGGLSVARRGRGKIAHGQQGHIHTWAEGRVHMALAPSDERATSPATGVAVMFVLAVLIAAAVGVGAFTNNEEVTATVQVAATDGGATVLWTDQGTANYIEVTTGNALGNTTITEVGGTAELPKDVGRTGETTLVVRAVNNESDRVIEEQDVELR</sequence>
<dbReference type="AlphaFoldDB" id="Q9HNA7"/>
<gene>
    <name evidence="2" type="ordered locus">VNG_2179H</name>
</gene>